<keyword evidence="10" id="KW-1185">Reference proteome</keyword>
<evidence type="ECO:0000256" key="5">
    <source>
        <dbReference type="ARBA" id="ARBA00022692"/>
    </source>
</evidence>
<feature type="transmembrane region" description="Helical" evidence="8">
    <location>
        <begin position="65"/>
        <end position="82"/>
    </location>
</feature>
<evidence type="ECO:0000256" key="1">
    <source>
        <dbReference type="ARBA" id="ARBA00004651"/>
    </source>
</evidence>
<evidence type="ECO:0000256" key="4">
    <source>
        <dbReference type="ARBA" id="ARBA00022475"/>
    </source>
</evidence>
<feature type="transmembrane region" description="Helical" evidence="8">
    <location>
        <begin position="135"/>
        <end position="160"/>
    </location>
</feature>
<dbReference type="RefSeq" id="WP_253769812.1">
    <property type="nucleotide sequence ID" value="NZ_JAMTCK010000004.1"/>
</dbReference>
<dbReference type="NCBIfam" id="TIGR01528">
    <property type="entry name" value="NMN_trans_PnuC"/>
    <property type="match status" value="1"/>
</dbReference>
<evidence type="ECO:0000256" key="8">
    <source>
        <dbReference type="SAM" id="Phobius"/>
    </source>
</evidence>
<feature type="transmembrane region" description="Helical" evidence="8">
    <location>
        <begin position="40"/>
        <end position="59"/>
    </location>
</feature>
<dbReference type="EMBL" id="JAMTCK010000004">
    <property type="protein sequence ID" value="MCP2165236.1"/>
    <property type="molecule type" value="Genomic_DNA"/>
</dbReference>
<evidence type="ECO:0000313" key="10">
    <source>
        <dbReference type="Proteomes" id="UP001206128"/>
    </source>
</evidence>
<dbReference type="AlphaFoldDB" id="A0AAE3GBH1"/>
<dbReference type="GO" id="GO:0005886">
    <property type="term" value="C:plasma membrane"/>
    <property type="evidence" value="ECO:0007669"/>
    <property type="project" value="UniProtKB-SubCell"/>
</dbReference>
<feature type="transmembrane region" description="Helical" evidence="8">
    <location>
        <begin position="103"/>
        <end position="123"/>
    </location>
</feature>
<keyword evidence="5 8" id="KW-0812">Transmembrane</keyword>
<keyword evidence="7 8" id="KW-0472">Membrane</keyword>
<dbReference type="InterPro" id="IPR006419">
    <property type="entry name" value="NMN_transpt_PnuC"/>
</dbReference>
<evidence type="ECO:0000256" key="6">
    <source>
        <dbReference type="ARBA" id="ARBA00022989"/>
    </source>
</evidence>
<reference evidence="9" key="1">
    <citation type="submission" date="2022-06" db="EMBL/GenBank/DDBJ databases">
        <title>Genomic Encyclopedia of Archaeal and Bacterial Type Strains, Phase II (KMG-II): from individual species to whole genera.</title>
        <authorList>
            <person name="Goeker M."/>
        </authorList>
    </citation>
    <scope>NUCLEOTIDE SEQUENCE</scope>
    <source>
        <strain evidence="9">DSM 43935</strain>
    </source>
</reference>
<feature type="transmembrane region" description="Helical" evidence="8">
    <location>
        <begin position="12"/>
        <end position="33"/>
    </location>
</feature>
<keyword evidence="3" id="KW-0813">Transport</keyword>
<accession>A0AAE3GBH1</accession>
<sequence length="212" mass="23611">MQVLWNHGITVLGQWMSFAEFIGQIFALTVVVLAHRRTVWSWPVQVCSNVLLFWVYTSVHLGGLAARQVVILLLAIYGWWQWTRRRDPVFGLVVRTGTTRERLLILGLLGVGTVAMALVLKALNASWAPWPDAAIFVGTAVAYLAQARGLVEFWLVWLAVDAVGVPLQLSSGLWFSALVYVVFAVLVVRGWLDWNRTAKQTARVRAQALGTA</sequence>
<gene>
    <name evidence="9" type="ORF">LX83_002085</name>
</gene>
<comment type="similarity">
    <text evidence="2">Belongs to the nicotinamide ribonucleoside (NR) uptake permease (TC 4.B.1) family.</text>
</comment>
<keyword evidence="4" id="KW-1003">Cell membrane</keyword>
<keyword evidence="6 8" id="KW-1133">Transmembrane helix</keyword>
<dbReference type="Pfam" id="PF04973">
    <property type="entry name" value="NMN_transporter"/>
    <property type="match status" value="1"/>
</dbReference>
<comment type="subcellular location">
    <subcellularLocation>
        <location evidence="1">Cell membrane</location>
        <topology evidence="1">Multi-pass membrane protein</topology>
    </subcellularLocation>
</comment>
<evidence type="ECO:0000313" key="9">
    <source>
        <dbReference type="EMBL" id="MCP2165236.1"/>
    </source>
</evidence>
<evidence type="ECO:0000256" key="7">
    <source>
        <dbReference type="ARBA" id="ARBA00023136"/>
    </source>
</evidence>
<name>A0AAE3GBH1_9PSEU</name>
<feature type="transmembrane region" description="Helical" evidence="8">
    <location>
        <begin position="172"/>
        <end position="192"/>
    </location>
</feature>
<dbReference type="GO" id="GO:0034257">
    <property type="term" value="F:nicotinamide riboside transmembrane transporter activity"/>
    <property type="evidence" value="ECO:0007669"/>
    <property type="project" value="InterPro"/>
</dbReference>
<dbReference type="PANTHER" id="PTHR36122:SF2">
    <property type="entry name" value="NICOTINAMIDE RIBOSIDE TRANSPORTER PNUC"/>
    <property type="match status" value="1"/>
</dbReference>
<dbReference type="Proteomes" id="UP001206128">
    <property type="component" value="Unassembled WGS sequence"/>
</dbReference>
<evidence type="ECO:0000256" key="3">
    <source>
        <dbReference type="ARBA" id="ARBA00022448"/>
    </source>
</evidence>
<protein>
    <submittedName>
        <fullName evidence="9">Nicotinamide mononucleotide transporter</fullName>
    </submittedName>
</protein>
<proteinExistence type="inferred from homology"/>
<organism evidence="9 10">
    <name type="scientific">Goodfellowiella coeruleoviolacea</name>
    <dbReference type="NCBI Taxonomy" id="334858"/>
    <lineage>
        <taxon>Bacteria</taxon>
        <taxon>Bacillati</taxon>
        <taxon>Actinomycetota</taxon>
        <taxon>Actinomycetes</taxon>
        <taxon>Pseudonocardiales</taxon>
        <taxon>Pseudonocardiaceae</taxon>
        <taxon>Goodfellowiella</taxon>
    </lineage>
</organism>
<comment type="caution">
    <text evidence="9">The sequence shown here is derived from an EMBL/GenBank/DDBJ whole genome shotgun (WGS) entry which is preliminary data.</text>
</comment>
<dbReference type="PANTHER" id="PTHR36122">
    <property type="entry name" value="NICOTINAMIDE RIBOSIDE TRANSPORTER PNUC"/>
    <property type="match status" value="1"/>
</dbReference>
<evidence type="ECO:0000256" key="2">
    <source>
        <dbReference type="ARBA" id="ARBA00006669"/>
    </source>
</evidence>